<dbReference type="PANTHER" id="PTHR24223">
    <property type="entry name" value="ATP-BINDING CASSETTE SUB-FAMILY C"/>
    <property type="match status" value="1"/>
</dbReference>
<keyword evidence="5 12" id="KW-0067">ATP-binding</keyword>
<dbReference type="InterPro" id="IPR050173">
    <property type="entry name" value="ABC_transporter_C-like"/>
</dbReference>
<evidence type="ECO:0000259" key="11">
    <source>
        <dbReference type="PROSITE" id="PS50929"/>
    </source>
</evidence>
<evidence type="ECO:0000256" key="9">
    <source>
        <dbReference type="SAM" id="Phobius"/>
    </source>
</evidence>
<feature type="region of interest" description="Disordered" evidence="8">
    <location>
        <begin position="171"/>
        <end position="197"/>
    </location>
</feature>
<evidence type="ECO:0000256" key="7">
    <source>
        <dbReference type="ARBA" id="ARBA00023136"/>
    </source>
</evidence>
<dbReference type="Pfam" id="PF00005">
    <property type="entry name" value="ABC_tran"/>
    <property type="match status" value="2"/>
</dbReference>
<dbReference type="SMART" id="SM00382">
    <property type="entry name" value="AAA"/>
    <property type="match status" value="1"/>
</dbReference>
<dbReference type="GO" id="GO:0016020">
    <property type="term" value="C:membrane"/>
    <property type="evidence" value="ECO:0007669"/>
    <property type="project" value="UniProtKB-SubCell"/>
</dbReference>
<dbReference type="EMBL" id="SRLO01000348">
    <property type="protein sequence ID" value="TNN59793.1"/>
    <property type="molecule type" value="Genomic_DNA"/>
</dbReference>
<dbReference type="GO" id="GO:0140359">
    <property type="term" value="F:ABC-type transporter activity"/>
    <property type="evidence" value="ECO:0007669"/>
    <property type="project" value="InterPro"/>
</dbReference>
<evidence type="ECO:0000259" key="10">
    <source>
        <dbReference type="PROSITE" id="PS50893"/>
    </source>
</evidence>
<evidence type="ECO:0000256" key="3">
    <source>
        <dbReference type="ARBA" id="ARBA00022692"/>
    </source>
</evidence>
<evidence type="ECO:0000256" key="5">
    <source>
        <dbReference type="ARBA" id="ARBA00022840"/>
    </source>
</evidence>
<name>A0A4Z2H3X1_9TELE</name>
<feature type="compositionally biased region" description="Acidic residues" evidence="8">
    <location>
        <begin position="178"/>
        <end position="194"/>
    </location>
</feature>
<dbReference type="GO" id="GO:0016887">
    <property type="term" value="F:ATP hydrolysis activity"/>
    <property type="evidence" value="ECO:0007669"/>
    <property type="project" value="InterPro"/>
</dbReference>
<dbReference type="SUPFAM" id="SSF52540">
    <property type="entry name" value="P-loop containing nucleoside triphosphate hydrolases"/>
    <property type="match status" value="2"/>
</dbReference>
<evidence type="ECO:0000256" key="8">
    <source>
        <dbReference type="SAM" id="MobiDB-lite"/>
    </source>
</evidence>
<evidence type="ECO:0000256" key="1">
    <source>
        <dbReference type="ARBA" id="ARBA00004370"/>
    </source>
</evidence>
<feature type="transmembrane region" description="Helical" evidence="9">
    <location>
        <begin position="240"/>
        <end position="256"/>
    </location>
</feature>
<dbReference type="OrthoDB" id="6500128at2759"/>
<keyword evidence="6 9" id="KW-1133">Transmembrane helix</keyword>
<keyword evidence="7 9" id="KW-0472">Membrane</keyword>
<dbReference type="PROSITE" id="PS50893">
    <property type="entry name" value="ABC_TRANSPORTER_2"/>
    <property type="match status" value="1"/>
</dbReference>
<feature type="transmembrane region" description="Helical" evidence="9">
    <location>
        <begin position="459"/>
        <end position="478"/>
    </location>
</feature>
<dbReference type="GO" id="GO:0005524">
    <property type="term" value="F:ATP binding"/>
    <property type="evidence" value="ECO:0007669"/>
    <property type="project" value="UniProtKB-KW"/>
</dbReference>
<dbReference type="Pfam" id="PF00664">
    <property type="entry name" value="ABC_membrane"/>
    <property type="match status" value="1"/>
</dbReference>
<dbReference type="Gene3D" id="3.40.50.300">
    <property type="entry name" value="P-loop containing nucleotide triphosphate hydrolases"/>
    <property type="match status" value="2"/>
</dbReference>
<dbReference type="InterPro" id="IPR027417">
    <property type="entry name" value="P-loop_NTPase"/>
</dbReference>
<evidence type="ECO:0000256" key="4">
    <source>
        <dbReference type="ARBA" id="ARBA00022741"/>
    </source>
</evidence>
<accession>A0A4Z2H3X1</accession>
<dbReference type="FunFam" id="1.20.1560.10:FF:000005">
    <property type="entry name" value="ATP-binding cassette, sub-family C (CFTR/MRP), member 9"/>
    <property type="match status" value="1"/>
</dbReference>
<proteinExistence type="predicted"/>
<dbReference type="PANTHER" id="PTHR24223:SF187">
    <property type="entry name" value="ATP-BINDING CASSETTE SUB-FAMILY C MEMBER 8"/>
    <property type="match status" value="1"/>
</dbReference>
<feature type="domain" description="ABC transporter" evidence="10">
    <location>
        <begin position="540"/>
        <end position="774"/>
    </location>
</feature>
<dbReference type="InterPro" id="IPR011527">
    <property type="entry name" value="ABC1_TM_dom"/>
</dbReference>
<dbReference type="AlphaFoldDB" id="A0A4Z2H3X1"/>
<dbReference type="InterPro" id="IPR036640">
    <property type="entry name" value="ABC1_TM_sf"/>
</dbReference>
<keyword evidence="4" id="KW-0547">Nucleotide-binding</keyword>
<comment type="caution">
    <text evidence="12">The sequence shown here is derived from an EMBL/GenBank/DDBJ whole genome shotgun (WGS) entry which is preliminary data.</text>
</comment>
<reference evidence="12 13" key="1">
    <citation type="submission" date="2019-03" db="EMBL/GenBank/DDBJ databases">
        <title>First draft genome of Liparis tanakae, snailfish: a comprehensive survey of snailfish specific genes.</title>
        <authorList>
            <person name="Kim W."/>
            <person name="Song I."/>
            <person name="Jeong J.-H."/>
            <person name="Kim D."/>
            <person name="Kim S."/>
            <person name="Ryu S."/>
            <person name="Song J.Y."/>
            <person name="Lee S.K."/>
        </authorList>
    </citation>
    <scope>NUCLEOTIDE SEQUENCE [LARGE SCALE GENOMIC DNA]</scope>
    <source>
        <tissue evidence="12">Muscle</tissue>
    </source>
</reference>
<dbReference type="Proteomes" id="UP000314294">
    <property type="component" value="Unassembled WGS sequence"/>
</dbReference>
<evidence type="ECO:0000313" key="12">
    <source>
        <dbReference type="EMBL" id="TNN59793.1"/>
    </source>
</evidence>
<evidence type="ECO:0000313" key="13">
    <source>
        <dbReference type="Proteomes" id="UP000314294"/>
    </source>
</evidence>
<dbReference type="InterPro" id="IPR017871">
    <property type="entry name" value="ABC_transporter-like_CS"/>
</dbReference>
<dbReference type="Gene3D" id="1.20.1560.10">
    <property type="entry name" value="ABC transporter type 1, transmembrane domain"/>
    <property type="match status" value="1"/>
</dbReference>
<feature type="domain" description="ABC transmembrane type-1" evidence="11">
    <location>
        <begin position="221"/>
        <end position="486"/>
    </location>
</feature>
<feature type="transmembrane region" description="Helical" evidence="9">
    <location>
        <begin position="207"/>
        <end position="228"/>
    </location>
</feature>
<dbReference type="PROSITE" id="PS50929">
    <property type="entry name" value="ABC_TM1F"/>
    <property type="match status" value="1"/>
</dbReference>
<dbReference type="FunFam" id="3.40.50.300:FF:000197">
    <property type="entry name" value="ATP-binding cassette, sub-family C (CFTR/MRP), member 9"/>
    <property type="match status" value="1"/>
</dbReference>
<dbReference type="PROSITE" id="PS00211">
    <property type="entry name" value="ABC_TRANSPORTER_1"/>
    <property type="match status" value="1"/>
</dbReference>
<protein>
    <submittedName>
        <fullName evidence="12">ATP-binding cassette sub-family C member 8</fullName>
    </submittedName>
</protein>
<dbReference type="InterPro" id="IPR003593">
    <property type="entry name" value="AAA+_ATPase"/>
</dbReference>
<keyword evidence="13" id="KW-1185">Reference proteome</keyword>
<dbReference type="CDD" id="cd18602">
    <property type="entry name" value="ABC_6TM_SUR1_D2_like"/>
    <property type="match status" value="1"/>
</dbReference>
<comment type="subcellular location">
    <subcellularLocation>
        <location evidence="1">Membrane</location>
    </subcellularLocation>
</comment>
<feature type="transmembrane region" description="Helical" evidence="9">
    <location>
        <begin position="268"/>
        <end position="291"/>
    </location>
</feature>
<dbReference type="InterPro" id="IPR003439">
    <property type="entry name" value="ABC_transporter-like_ATP-bd"/>
</dbReference>
<feature type="transmembrane region" description="Helical" evidence="9">
    <location>
        <begin position="358"/>
        <end position="383"/>
    </location>
</feature>
<dbReference type="SUPFAM" id="SSF90123">
    <property type="entry name" value="ABC transporter transmembrane region"/>
    <property type="match status" value="1"/>
</dbReference>
<evidence type="ECO:0000256" key="2">
    <source>
        <dbReference type="ARBA" id="ARBA00022448"/>
    </source>
</evidence>
<evidence type="ECO:0000256" key="6">
    <source>
        <dbReference type="ARBA" id="ARBA00022989"/>
    </source>
</evidence>
<organism evidence="12 13">
    <name type="scientific">Liparis tanakae</name>
    <name type="common">Tanaka's snailfish</name>
    <dbReference type="NCBI Taxonomy" id="230148"/>
    <lineage>
        <taxon>Eukaryota</taxon>
        <taxon>Metazoa</taxon>
        <taxon>Chordata</taxon>
        <taxon>Craniata</taxon>
        <taxon>Vertebrata</taxon>
        <taxon>Euteleostomi</taxon>
        <taxon>Actinopterygii</taxon>
        <taxon>Neopterygii</taxon>
        <taxon>Teleostei</taxon>
        <taxon>Neoteleostei</taxon>
        <taxon>Acanthomorphata</taxon>
        <taxon>Eupercaria</taxon>
        <taxon>Perciformes</taxon>
        <taxon>Cottioidei</taxon>
        <taxon>Cottales</taxon>
        <taxon>Liparidae</taxon>
        <taxon>Liparis</taxon>
    </lineage>
</organism>
<sequence length="777" mass="87244">MPMIKPRYKAVIEACSLQPDIDILPQGDQTEIGERGIILSGGQKQRISVARALYQQTHVVFLDDPFSALDIHLSDHLMQDGILKLLKEEKRTVVLVTHKLQYLPQADWIIAMKDGTIQAEGTMKNIQKSEPELFEQWKTLMHRQDQAFETETEAASMTDLERKNLRRAMYSREAARTEEEEEEESIESDDDDDMSERQRATIPWRSCGIYLSSAGVVLLSLLLLSQLLKHSLMVAIDYWLAHWTSNVIAAKITATAHNTTVVQGFHSWYLSVFSVLCCLGIVLCLATSVAVEWTGLKVAKELHHDLLNKIILAPMRLFETTPLGSILNRFSTDTNTIDQHIPTTLECLSRSTLLCVSALGVICYVTPIFLIALLPLAVTCYFIQKYFRVASRDLQQLEDSTQLPLLCHFSETVEGLTTIRALRYEPRFRQRLLQFTDANNIASLFLTAANRWLEVRMEYIGAFVVLVAAVASIADAIYNKLSPGLVSNYMNWMVRNLADIEVQLGSVKRINGLLKTEPENYEGLLTESQVPDGWPREGEIKIQNLSVRYDATLKPVLKNVNVDINPGQKVGICGRTGSGKSSFSLALFRMVDMFEGKIIIDGIDIAQLPLQTLRSRLSIILQDPFLFSGAIRFNLDPEMKATDEMLWEALEIAQLKPVVKSLPGGLDAMVTEGGENFSQGQRQLFCLARAFVRKSSILIMDEATASIDMATESILQKVVMTAFADRTVVTIAHRVHTILNADLVIVMKRGIILEYDRPQALLAKEDSVFTSFVRADK</sequence>
<gene>
    <name evidence="12" type="primary">ABCC8_0</name>
    <name evidence="12" type="ORF">EYF80_029978</name>
</gene>
<keyword evidence="2" id="KW-0813">Transport</keyword>
<keyword evidence="3 9" id="KW-0812">Transmembrane</keyword>